<evidence type="ECO:0000256" key="1">
    <source>
        <dbReference type="ARBA" id="ARBA00023002"/>
    </source>
</evidence>
<evidence type="ECO:0000256" key="2">
    <source>
        <dbReference type="RuleBase" id="RU000363"/>
    </source>
</evidence>
<dbReference type="Proteomes" id="UP000220102">
    <property type="component" value="Unassembled WGS sequence"/>
</dbReference>
<dbReference type="PANTHER" id="PTHR43157:SF31">
    <property type="entry name" value="PHOSPHATIDYLINOSITOL-GLYCAN BIOSYNTHESIS CLASS F PROTEIN"/>
    <property type="match status" value="1"/>
</dbReference>
<accession>A0A2A8CVG0</accession>
<dbReference type="SUPFAM" id="SSF51735">
    <property type="entry name" value="NAD(P)-binding Rossmann-fold domains"/>
    <property type="match status" value="1"/>
</dbReference>
<comment type="similarity">
    <text evidence="2">Belongs to the short-chain dehydrogenases/reductases (SDR) family.</text>
</comment>
<dbReference type="GO" id="GO:0016491">
    <property type="term" value="F:oxidoreductase activity"/>
    <property type="evidence" value="ECO:0007669"/>
    <property type="project" value="UniProtKB-KW"/>
</dbReference>
<keyword evidence="4" id="KW-1185">Reference proteome</keyword>
<keyword evidence="1" id="KW-0560">Oxidoreductase</keyword>
<sequence length="295" mass="31867">MKLKDLTGHVCIVTGANSGIGKATALGLATQGARVAMVCRSERRGAQAREEILAACGHDRVDLHLADLSLQSDVRALGERLDASYNRIDVLVNNAGVFMGERIETGDGMETTLAVNHLAPFLLTHILIDTMIDTARSHGEARIVNVGSEAHRGARIDFDDLHGESSYSGFRAYGQSKLANMLFTHELARRLHGTGVSANCVHPGVVSTNIWRGSDWLSRVARFFSWFYDSPETGAEGPLYLAASPDVNGVTGQYFNGTEKAKPAIAAFNEKTAARLWRKSRALTGMSVGNAKELL</sequence>
<dbReference type="InterPro" id="IPR036291">
    <property type="entry name" value="NAD(P)-bd_dom_sf"/>
</dbReference>
<dbReference type="CDD" id="cd05327">
    <property type="entry name" value="retinol-DH_like_SDR_c_like"/>
    <property type="match status" value="1"/>
</dbReference>
<comment type="caution">
    <text evidence="3">The sequence shown here is derived from an EMBL/GenBank/DDBJ whole genome shotgun (WGS) entry which is preliminary data.</text>
</comment>
<name>A0A2A8CVG0_9BACT</name>
<dbReference type="AlphaFoldDB" id="A0A2A8CVG0"/>
<dbReference type="OrthoDB" id="597510at2"/>
<protein>
    <submittedName>
        <fullName evidence="3">Retinol dehydrogenase</fullName>
    </submittedName>
</protein>
<dbReference type="PANTHER" id="PTHR43157">
    <property type="entry name" value="PHOSPHATIDYLINOSITOL-GLYCAN BIOSYNTHESIS CLASS F PROTEIN-RELATED"/>
    <property type="match status" value="1"/>
</dbReference>
<dbReference type="PRINTS" id="PR00081">
    <property type="entry name" value="GDHRDH"/>
</dbReference>
<evidence type="ECO:0000313" key="3">
    <source>
        <dbReference type="EMBL" id="PEN12593.1"/>
    </source>
</evidence>
<dbReference type="RefSeq" id="WP_098076925.1">
    <property type="nucleotide sequence ID" value="NZ_PDEQ01000007.1"/>
</dbReference>
<dbReference type="PRINTS" id="PR00080">
    <property type="entry name" value="SDRFAMILY"/>
</dbReference>
<gene>
    <name evidence="3" type="ORF">CRI94_13835</name>
</gene>
<dbReference type="InterPro" id="IPR002347">
    <property type="entry name" value="SDR_fam"/>
</dbReference>
<evidence type="ECO:0000313" key="4">
    <source>
        <dbReference type="Proteomes" id="UP000220102"/>
    </source>
</evidence>
<organism evidence="3 4">
    <name type="scientific">Longibacter salinarum</name>
    <dbReference type="NCBI Taxonomy" id="1850348"/>
    <lineage>
        <taxon>Bacteria</taxon>
        <taxon>Pseudomonadati</taxon>
        <taxon>Rhodothermota</taxon>
        <taxon>Rhodothermia</taxon>
        <taxon>Rhodothermales</taxon>
        <taxon>Salisaetaceae</taxon>
        <taxon>Longibacter</taxon>
    </lineage>
</organism>
<proteinExistence type="inferred from homology"/>
<reference evidence="3 4" key="1">
    <citation type="submission" date="2017-10" db="EMBL/GenBank/DDBJ databases">
        <title>Draft genome of Longibacter Salinarum.</title>
        <authorList>
            <person name="Goh K.M."/>
            <person name="Shamsir M.S."/>
            <person name="Lim S.W."/>
        </authorList>
    </citation>
    <scope>NUCLEOTIDE SEQUENCE [LARGE SCALE GENOMIC DNA]</scope>
    <source>
        <strain evidence="3 4">KCTC 52045</strain>
    </source>
</reference>
<dbReference type="Pfam" id="PF00106">
    <property type="entry name" value="adh_short"/>
    <property type="match status" value="1"/>
</dbReference>
<dbReference type="EMBL" id="PDEQ01000007">
    <property type="protein sequence ID" value="PEN12593.1"/>
    <property type="molecule type" value="Genomic_DNA"/>
</dbReference>
<dbReference type="Gene3D" id="3.40.50.720">
    <property type="entry name" value="NAD(P)-binding Rossmann-like Domain"/>
    <property type="match status" value="1"/>
</dbReference>